<dbReference type="PANTHER" id="PTHR23410">
    <property type="entry name" value="RIBOSOMAL PROTEIN L5-RELATED"/>
    <property type="match status" value="1"/>
</dbReference>
<sequence length="315" mass="35654">MVVFFVMRRGYLTSRSTVRVGPTGTKPSPELQKKPLLRFSGRYGSIHASSDHLLLKAVVFMAIVSNLVRIAHYLILEVFPHLEYLKWKSTPSSAEHGVFVSVVVMPNFVALTAGSRNWVYVKSHMTKAYFKRFQIKFMCRQGQFFVFPCVHISGKTDYWARIRLTTQDKNKCNTPKYCYVVRFTNKDIVPQITYVTLAGDIVLTAAYAHELPHYGLKGGLTNYAAAYSTGLLLAQRHLKKFELDEDSTQAMKRFATGEDFNVEGEDKRPFRALLDVGLVRSTTGNRVFGPLKGSFDGGLDIPHSQKWFAGFSKED</sequence>
<dbReference type="InterPro" id="IPR057268">
    <property type="entry name" value="Ribosomal_L18"/>
</dbReference>
<proteinExistence type="inferred from homology"/>
<dbReference type="InterPro" id="IPR005485">
    <property type="entry name" value="Rbsml_uL18_euk_arch"/>
</dbReference>
<dbReference type="PRINTS" id="PR00058">
    <property type="entry name" value="RIBOSOMALL5"/>
</dbReference>
<reference evidence="4" key="1">
    <citation type="submission" date="2024-02" db="EMBL/GenBank/DDBJ databases">
        <authorList>
            <consortium name="ELIXIR-Norway"/>
            <consortium name="Elixir Norway"/>
        </authorList>
    </citation>
    <scope>NUCLEOTIDE SEQUENCE</scope>
</reference>
<comment type="similarity">
    <text evidence="1">Belongs to the universal ribosomal protein uL18 family.</text>
</comment>
<evidence type="ECO:0000256" key="1">
    <source>
        <dbReference type="ARBA" id="ARBA00007116"/>
    </source>
</evidence>
<keyword evidence="5" id="KW-1185">Reference proteome</keyword>
<keyword evidence="2" id="KW-0689">Ribosomal protein</keyword>
<keyword evidence="3" id="KW-0687">Ribonucleoprotein</keyword>
<name>A0ABP0WX99_9BRYO</name>
<dbReference type="Proteomes" id="UP001497444">
    <property type="component" value="Chromosome 3"/>
</dbReference>
<evidence type="ECO:0000256" key="3">
    <source>
        <dbReference type="ARBA" id="ARBA00023274"/>
    </source>
</evidence>
<dbReference type="Gene3D" id="3.30.420.100">
    <property type="match status" value="1"/>
</dbReference>
<dbReference type="Pfam" id="PF17144">
    <property type="entry name" value="Ribosomal_L5e"/>
    <property type="match status" value="1"/>
</dbReference>
<protein>
    <recommendedName>
        <fullName evidence="6">Ribosomal protein S5</fullName>
    </recommendedName>
</protein>
<dbReference type="CDD" id="cd00432">
    <property type="entry name" value="Ribosomal_L18_L5e"/>
    <property type="match status" value="1"/>
</dbReference>
<accession>A0ABP0WX99</accession>
<organism evidence="4 5">
    <name type="scientific">Sphagnum jensenii</name>
    <dbReference type="NCBI Taxonomy" id="128206"/>
    <lineage>
        <taxon>Eukaryota</taxon>
        <taxon>Viridiplantae</taxon>
        <taxon>Streptophyta</taxon>
        <taxon>Embryophyta</taxon>
        <taxon>Bryophyta</taxon>
        <taxon>Sphagnophytina</taxon>
        <taxon>Sphagnopsida</taxon>
        <taxon>Sphagnales</taxon>
        <taxon>Sphagnaceae</taxon>
        <taxon>Sphagnum</taxon>
    </lineage>
</organism>
<evidence type="ECO:0000313" key="4">
    <source>
        <dbReference type="EMBL" id="CAK9270510.1"/>
    </source>
</evidence>
<dbReference type="SUPFAM" id="SSF53137">
    <property type="entry name" value="Translational machinery components"/>
    <property type="match status" value="1"/>
</dbReference>
<dbReference type="EMBL" id="OZ020098">
    <property type="protein sequence ID" value="CAK9270510.1"/>
    <property type="molecule type" value="Genomic_DNA"/>
</dbReference>
<evidence type="ECO:0000313" key="5">
    <source>
        <dbReference type="Proteomes" id="UP001497444"/>
    </source>
</evidence>
<dbReference type="PANTHER" id="PTHR23410:SF12">
    <property type="entry name" value="LARGE RIBOSOMAL SUBUNIT PROTEIN UL18"/>
    <property type="match status" value="1"/>
</dbReference>
<evidence type="ECO:0008006" key="6">
    <source>
        <dbReference type="Google" id="ProtNLM"/>
    </source>
</evidence>
<evidence type="ECO:0000256" key="2">
    <source>
        <dbReference type="ARBA" id="ARBA00022980"/>
    </source>
</evidence>
<gene>
    <name evidence="4" type="ORF">CSSPJE1EN1_LOCUS15988</name>
</gene>